<comment type="caution">
    <text evidence="1">The sequence shown here is derived from an EMBL/GenBank/DDBJ whole genome shotgun (WGS) entry which is preliminary data.</text>
</comment>
<evidence type="ECO:0000313" key="2">
    <source>
        <dbReference type="Proteomes" id="UP001346149"/>
    </source>
</evidence>
<evidence type="ECO:0000313" key="1">
    <source>
        <dbReference type="EMBL" id="KAK4777074.1"/>
    </source>
</evidence>
<dbReference type="AlphaFoldDB" id="A0AAN7L414"/>
<gene>
    <name evidence="1" type="ORF">SAY86_005762</name>
</gene>
<accession>A0AAN7L414</accession>
<dbReference type="Proteomes" id="UP001346149">
    <property type="component" value="Unassembled WGS sequence"/>
</dbReference>
<dbReference type="EMBL" id="JAXQNO010000018">
    <property type="protein sequence ID" value="KAK4777074.1"/>
    <property type="molecule type" value="Genomic_DNA"/>
</dbReference>
<sequence>MDKEMRGEESETLSGRKMVMAIASCDCEATSLHYTCQETYRLPIYTRRASERERSEGGHRRTMVERHRQTCKDCSILTVRSVARVLTSPAGHGFPSLSPCVLQIRTVR</sequence>
<protein>
    <submittedName>
        <fullName evidence="1">Uncharacterized protein</fullName>
    </submittedName>
</protein>
<keyword evidence="2" id="KW-1185">Reference proteome</keyword>
<organism evidence="1 2">
    <name type="scientific">Trapa natans</name>
    <name type="common">Water chestnut</name>
    <dbReference type="NCBI Taxonomy" id="22666"/>
    <lineage>
        <taxon>Eukaryota</taxon>
        <taxon>Viridiplantae</taxon>
        <taxon>Streptophyta</taxon>
        <taxon>Embryophyta</taxon>
        <taxon>Tracheophyta</taxon>
        <taxon>Spermatophyta</taxon>
        <taxon>Magnoliopsida</taxon>
        <taxon>eudicotyledons</taxon>
        <taxon>Gunneridae</taxon>
        <taxon>Pentapetalae</taxon>
        <taxon>rosids</taxon>
        <taxon>malvids</taxon>
        <taxon>Myrtales</taxon>
        <taxon>Lythraceae</taxon>
        <taxon>Trapa</taxon>
    </lineage>
</organism>
<proteinExistence type="predicted"/>
<reference evidence="1 2" key="1">
    <citation type="journal article" date="2023" name="Hortic Res">
        <title>Pangenome of water caltrop reveals structural variations and asymmetric subgenome divergence after allopolyploidization.</title>
        <authorList>
            <person name="Zhang X."/>
            <person name="Chen Y."/>
            <person name="Wang L."/>
            <person name="Yuan Y."/>
            <person name="Fang M."/>
            <person name="Shi L."/>
            <person name="Lu R."/>
            <person name="Comes H.P."/>
            <person name="Ma Y."/>
            <person name="Chen Y."/>
            <person name="Huang G."/>
            <person name="Zhou Y."/>
            <person name="Zheng Z."/>
            <person name="Qiu Y."/>
        </authorList>
    </citation>
    <scope>NUCLEOTIDE SEQUENCE [LARGE SCALE GENOMIC DNA]</scope>
    <source>
        <strain evidence="1">F231</strain>
    </source>
</reference>
<name>A0AAN7L414_TRANT</name>